<dbReference type="Proteomes" id="UP001487740">
    <property type="component" value="Unassembled WGS sequence"/>
</dbReference>
<gene>
    <name evidence="2" type="ORF">O3P69_000605</name>
</gene>
<feature type="region of interest" description="Disordered" evidence="1">
    <location>
        <begin position="1"/>
        <end position="23"/>
    </location>
</feature>
<dbReference type="AlphaFoldDB" id="A0AAW0USV8"/>
<proteinExistence type="predicted"/>
<evidence type="ECO:0000313" key="2">
    <source>
        <dbReference type="EMBL" id="KAK8402303.1"/>
    </source>
</evidence>
<reference evidence="2 3" key="1">
    <citation type="submission" date="2023-03" db="EMBL/GenBank/DDBJ databases">
        <title>High-quality genome of Scylla paramamosain provides insights in environmental adaptation.</title>
        <authorList>
            <person name="Zhang L."/>
        </authorList>
    </citation>
    <scope>NUCLEOTIDE SEQUENCE [LARGE SCALE GENOMIC DNA]</scope>
    <source>
        <strain evidence="2">LZ_2023a</strain>
        <tissue evidence="2">Muscle</tissue>
    </source>
</reference>
<dbReference type="EMBL" id="JARAKH010000007">
    <property type="protein sequence ID" value="KAK8402303.1"/>
    <property type="molecule type" value="Genomic_DNA"/>
</dbReference>
<keyword evidence="3" id="KW-1185">Reference proteome</keyword>
<comment type="caution">
    <text evidence="2">The sequence shown here is derived from an EMBL/GenBank/DDBJ whole genome shotgun (WGS) entry which is preliminary data.</text>
</comment>
<accession>A0AAW0USV8</accession>
<sequence>MGRAWGGAKLNLPRNGTAQGEGRAWMGRDEGLDGARAGPGWNEVFQCQAALHPASHQPGHLHLHHFFSFTLTIDIHSLTSALLQVFISSSASPHLHYKLPAVESGTGGHDSACHWRDAAPSPTHSQQNMGGNSRTEHLTFTLCLPILTWSLDSLPHSAPPGHSWPTPGSLQRLFFSTPSPVHWRRDLPRMSVSLDATLTVSPFLDQSFLRSPAHTSTLPLHLTKLSHVTQTHLAVTPSLPVTLEALTTAQGTAGHRQQHHGTVTLKNTLRHYHDGKVSCGHAVVPRPPSRSHSQILPNSSHPCRWVSTVGLKKSMGHRDSLVDCAVWVLQQSRHGRSSLSYCD</sequence>
<evidence type="ECO:0000256" key="1">
    <source>
        <dbReference type="SAM" id="MobiDB-lite"/>
    </source>
</evidence>
<protein>
    <submittedName>
        <fullName evidence="2">Uncharacterized protein</fullName>
    </submittedName>
</protein>
<evidence type="ECO:0000313" key="3">
    <source>
        <dbReference type="Proteomes" id="UP001487740"/>
    </source>
</evidence>
<name>A0AAW0USV8_SCYPA</name>
<organism evidence="2 3">
    <name type="scientific">Scylla paramamosain</name>
    <name type="common">Mud crab</name>
    <dbReference type="NCBI Taxonomy" id="85552"/>
    <lineage>
        <taxon>Eukaryota</taxon>
        <taxon>Metazoa</taxon>
        <taxon>Ecdysozoa</taxon>
        <taxon>Arthropoda</taxon>
        <taxon>Crustacea</taxon>
        <taxon>Multicrustacea</taxon>
        <taxon>Malacostraca</taxon>
        <taxon>Eumalacostraca</taxon>
        <taxon>Eucarida</taxon>
        <taxon>Decapoda</taxon>
        <taxon>Pleocyemata</taxon>
        <taxon>Brachyura</taxon>
        <taxon>Eubrachyura</taxon>
        <taxon>Portunoidea</taxon>
        <taxon>Portunidae</taxon>
        <taxon>Portuninae</taxon>
        <taxon>Scylla</taxon>
    </lineage>
</organism>